<comment type="cofactor">
    <cofactor evidence="1">
        <name>Mg(2+)</name>
        <dbReference type="ChEBI" id="CHEBI:18420"/>
    </cofactor>
</comment>
<evidence type="ECO:0000313" key="18">
    <source>
        <dbReference type="Proteomes" id="UP000232875"/>
    </source>
</evidence>
<dbReference type="SUPFAM" id="SSF55979">
    <property type="entry name" value="DNA clamp"/>
    <property type="match status" value="1"/>
</dbReference>
<dbReference type="SMART" id="SM00285">
    <property type="entry name" value="PBD"/>
    <property type="match status" value="1"/>
</dbReference>
<dbReference type="Gene3D" id="3.70.10.10">
    <property type="match status" value="1"/>
</dbReference>
<keyword evidence="8" id="KW-0418">Kinase</keyword>
<evidence type="ECO:0000256" key="14">
    <source>
        <dbReference type="SAM" id="MobiDB-lite"/>
    </source>
</evidence>
<organism evidence="17 18">
    <name type="scientific">Malassezia vespertilionis</name>
    <dbReference type="NCBI Taxonomy" id="2020962"/>
    <lineage>
        <taxon>Eukaryota</taxon>
        <taxon>Fungi</taxon>
        <taxon>Dikarya</taxon>
        <taxon>Basidiomycota</taxon>
        <taxon>Ustilaginomycotina</taxon>
        <taxon>Malasseziomycetes</taxon>
        <taxon>Malasseziales</taxon>
        <taxon>Malasseziaceae</taxon>
        <taxon>Malassezia</taxon>
    </lineage>
</organism>
<evidence type="ECO:0000256" key="8">
    <source>
        <dbReference type="ARBA" id="ARBA00022777"/>
    </source>
</evidence>
<dbReference type="GO" id="GO:0004674">
    <property type="term" value="F:protein serine/threonine kinase activity"/>
    <property type="evidence" value="ECO:0007669"/>
    <property type="project" value="UniProtKB-KW"/>
</dbReference>
<dbReference type="InterPro" id="IPR007268">
    <property type="entry name" value="Rad9/Ddc1"/>
</dbReference>
<keyword evidence="6" id="KW-0479">Metal-binding</keyword>
<feature type="region of interest" description="Disordered" evidence="14">
    <location>
        <begin position="289"/>
        <end position="380"/>
    </location>
</feature>
<dbReference type="InterPro" id="IPR046938">
    <property type="entry name" value="DNA_clamp_sf"/>
</dbReference>
<keyword evidence="7 13" id="KW-0547">Nucleotide-binding</keyword>
<protein>
    <recommendedName>
        <fullName evidence="3">non-specific serine/threonine protein kinase</fullName>
        <ecNumber evidence="3">2.7.11.1</ecNumber>
    </recommendedName>
</protein>
<accession>A0A2N1JBM6</accession>
<evidence type="ECO:0000256" key="11">
    <source>
        <dbReference type="ARBA" id="ARBA00047899"/>
    </source>
</evidence>
<dbReference type="InterPro" id="IPR033923">
    <property type="entry name" value="PAK_BD"/>
</dbReference>
<dbReference type="FunFam" id="1.10.510.10:FF:000768">
    <property type="entry name" value="Non-specific serine/threonine protein kinase"/>
    <property type="match status" value="1"/>
</dbReference>
<keyword evidence="10" id="KW-0460">Magnesium</keyword>
<dbReference type="Proteomes" id="UP000232875">
    <property type="component" value="Unassembled WGS sequence"/>
</dbReference>
<dbReference type="PANTHER" id="PTHR45832">
    <property type="entry name" value="SERINE/THREONINE-PROTEIN KINASE SAMKA-RELATED-RELATED"/>
    <property type="match status" value="1"/>
</dbReference>
<dbReference type="InterPro" id="IPR008271">
    <property type="entry name" value="Ser/Thr_kinase_AS"/>
</dbReference>
<dbReference type="CDD" id="cd06614">
    <property type="entry name" value="STKc_PAK"/>
    <property type="match status" value="1"/>
</dbReference>
<comment type="catalytic activity">
    <reaction evidence="11">
        <text>L-threonyl-[protein] + ATP = O-phospho-L-threonyl-[protein] + ADP + H(+)</text>
        <dbReference type="Rhea" id="RHEA:46608"/>
        <dbReference type="Rhea" id="RHEA-COMP:11060"/>
        <dbReference type="Rhea" id="RHEA-COMP:11605"/>
        <dbReference type="ChEBI" id="CHEBI:15378"/>
        <dbReference type="ChEBI" id="CHEBI:30013"/>
        <dbReference type="ChEBI" id="CHEBI:30616"/>
        <dbReference type="ChEBI" id="CHEBI:61977"/>
        <dbReference type="ChEBI" id="CHEBI:456216"/>
        <dbReference type="EC" id="2.7.11.1"/>
    </reaction>
</comment>
<dbReference type="Gene3D" id="3.90.810.10">
    <property type="entry name" value="CRIB domain"/>
    <property type="match status" value="1"/>
</dbReference>
<dbReference type="InterPro" id="IPR000095">
    <property type="entry name" value="CRIB_dom"/>
</dbReference>
<dbReference type="InterPro" id="IPR036936">
    <property type="entry name" value="CRIB_dom_sf"/>
</dbReference>
<dbReference type="Gene3D" id="3.30.200.20">
    <property type="entry name" value="Phosphorylase Kinase, domain 1"/>
    <property type="match status" value="1"/>
</dbReference>
<evidence type="ECO:0000259" key="16">
    <source>
        <dbReference type="PROSITE" id="PS50108"/>
    </source>
</evidence>
<feature type="compositionally biased region" description="Basic and acidic residues" evidence="14">
    <location>
        <begin position="927"/>
        <end position="938"/>
    </location>
</feature>
<sequence>MDLLVAGNEVKVLVHALACLYRFNDHCWVSAVRDVDDGRVRLQLSSVNASSSAYGLFAFDEGFFEHIWLKGNCRECQLHVKTLLSLLRMRGVMHTCGLVLDDARPGRLELNIQCEHGVQKRHKLTFQETPGLFPSIDPNPPFSLRVRPTSALEWIEHFLHSGKHGECTLFCMPAACVLKSTLAHPVSTREAPRSAIYSEVRLPLDEMLAYNIAQDTAIVFSLWEFRAAVHVAEQLNTEMELAFGHGGEPLFIRLHVRGTMHAEFILATAVADAEWPVAPVHTTEIMPKRAHSPVPTALPQRDAVHSDTEETLSIKAEPTQGIPLTQLLATVQPTPPSQGGSADEHQHPLLPNLPPTQHPAHDTFPPSQAPPPAKKQPPSDGWLYMQHMAYVPGSAYAQYMSKLASDPPREQENAAPISGAGAAKQTNTDQGRRNFPASPSNAPLASNMGPAYAQRNAPLHGTGSYVAPVDGPRYIPLTPPPASAPAMRHESAQGVSQQPWRQNLYDAMPTSASLPQFPSQKRRSVALEPLQLANMRHAQNMTAMQHARSQSVDAQMFDASHTQGSRQHPLKGATLHFDEQAPPATPPKPGVIDPRIPTSISTLSLLNASATSPSRTAPGSPDSAPTMSVPGTPTRYRSRDGSKASFKSMIGGLVHSMSDVFIVPPKRPEISTPYDPVHVTHVGFNALTGEFTGLPVGWQHLLQQSGISKQEQERHPQAVMDIVQFYQDTAQDGSGGENDDVWTKFGANITPKGSREAMQAAWAEANAQQAQAQGQGQVSGQVPAQVLVPTQAQAPAPAPAQAQRPPLPQVHAQRRPPPQLETPAQPPVQPPSYPIFQQSSHPLPLPQETKKALTLAASPQIIQDPATSPTSSTFRPPGLLQSGKATMTKPTVEDVTSHTYNPPSSHSSDTGPTAAELVRTQSQRAEIGVKRLEEEKRPPLGSSNGVPRRRARHKVSDEQVMARLQAVCRPGDPTVMFKELLKIGQGASGGVYTAKSIGSEQLVAIKQMVLEQQPKKDLIVNEIEVMKQSRHPNIVNFLNAFLLKGELWVVMEYMEGGPLTDVVLHSILSDRQIAAVARECLTGLQHLHAHGVIHRDIKSDNVLMSLRGEIKLTDFGFCAQIGQAHAKRVTMVGTPYWMAPEVVTRKEYDSRVDIWSMGILCIEMIEGEPPYLNENPLRALYLIATTGTPKLNQPEKLSDTLRNFLSVCLDVDAERRPDATNLLQHPFLQNPDDVRSLIPHIRAALDNRAKR</sequence>
<feature type="region of interest" description="Disordered" evidence="14">
    <location>
        <begin position="404"/>
        <end position="456"/>
    </location>
</feature>
<dbReference type="GO" id="GO:0000077">
    <property type="term" value="P:DNA damage checkpoint signaling"/>
    <property type="evidence" value="ECO:0007669"/>
    <property type="project" value="InterPro"/>
</dbReference>
<dbReference type="FunFam" id="3.30.200.20:FF:000705">
    <property type="entry name" value="Non-specific serine/threonine protein kinase"/>
    <property type="match status" value="1"/>
</dbReference>
<feature type="compositionally biased region" description="Pro residues" evidence="14">
    <location>
        <begin position="815"/>
        <end position="833"/>
    </location>
</feature>
<dbReference type="PROSITE" id="PS50011">
    <property type="entry name" value="PROTEIN_KINASE_DOM"/>
    <property type="match status" value="1"/>
</dbReference>
<feature type="region of interest" description="Disordered" evidence="14">
    <location>
        <begin position="792"/>
        <end position="845"/>
    </location>
</feature>
<comment type="catalytic activity">
    <reaction evidence="12">
        <text>L-seryl-[protein] + ATP = O-phospho-L-seryl-[protein] + ADP + H(+)</text>
        <dbReference type="Rhea" id="RHEA:17989"/>
        <dbReference type="Rhea" id="RHEA-COMP:9863"/>
        <dbReference type="Rhea" id="RHEA-COMP:11604"/>
        <dbReference type="ChEBI" id="CHEBI:15378"/>
        <dbReference type="ChEBI" id="CHEBI:29999"/>
        <dbReference type="ChEBI" id="CHEBI:30616"/>
        <dbReference type="ChEBI" id="CHEBI:83421"/>
        <dbReference type="ChEBI" id="CHEBI:456216"/>
        <dbReference type="EC" id="2.7.11.1"/>
    </reaction>
</comment>
<dbReference type="PANTHER" id="PTHR45832:SF22">
    <property type="entry name" value="SERINE_THREONINE-PROTEIN KINASE SAMKA-RELATED"/>
    <property type="match status" value="1"/>
</dbReference>
<evidence type="ECO:0000256" key="5">
    <source>
        <dbReference type="ARBA" id="ARBA00022679"/>
    </source>
</evidence>
<feature type="compositionally biased region" description="Polar residues" evidence="14">
    <location>
        <begin position="865"/>
        <end position="874"/>
    </location>
</feature>
<dbReference type="GO" id="GO:0106310">
    <property type="term" value="F:protein serine kinase activity"/>
    <property type="evidence" value="ECO:0007669"/>
    <property type="project" value="RHEA"/>
</dbReference>
<dbReference type="EMBL" id="KZ454990">
    <property type="protein sequence ID" value="PKI83922.1"/>
    <property type="molecule type" value="Genomic_DNA"/>
</dbReference>
<dbReference type="SMART" id="SM00220">
    <property type="entry name" value="S_TKc"/>
    <property type="match status" value="1"/>
</dbReference>
<keyword evidence="9 13" id="KW-0067">ATP-binding</keyword>
<reference evidence="17 18" key="1">
    <citation type="submission" date="2017-10" db="EMBL/GenBank/DDBJ databases">
        <title>A novel species of cold-tolerant Malassezia isolated from bats.</title>
        <authorList>
            <person name="Lorch J.M."/>
            <person name="Palmer J.M."/>
            <person name="Vanderwolf K.J."/>
            <person name="Schmidt K.Z."/>
            <person name="Verant M.L."/>
            <person name="Weller T.J."/>
            <person name="Blehert D.S."/>
        </authorList>
    </citation>
    <scope>NUCLEOTIDE SEQUENCE [LARGE SCALE GENOMIC DNA]</scope>
    <source>
        <strain evidence="17 18">NWHC:44797-103</strain>
    </source>
</reference>
<feature type="compositionally biased region" description="Low complexity" evidence="14">
    <location>
        <begin position="792"/>
        <end position="804"/>
    </location>
</feature>
<feature type="compositionally biased region" description="Polar residues" evidence="14">
    <location>
        <begin position="897"/>
        <end position="911"/>
    </location>
</feature>
<evidence type="ECO:0000256" key="6">
    <source>
        <dbReference type="ARBA" id="ARBA00022723"/>
    </source>
</evidence>
<proteinExistence type="inferred from homology"/>
<evidence type="ECO:0000256" key="2">
    <source>
        <dbReference type="ARBA" id="ARBA00008874"/>
    </source>
</evidence>
<dbReference type="Pfam" id="PF00786">
    <property type="entry name" value="PBD"/>
    <property type="match status" value="1"/>
</dbReference>
<comment type="similarity">
    <text evidence="2">Belongs to the protein kinase superfamily. STE Ser/Thr protein kinase family. STE20 subfamily.</text>
</comment>
<feature type="binding site" evidence="13">
    <location>
        <position position="1006"/>
    </location>
    <ligand>
        <name>ATP</name>
        <dbReference type="ChEBI" id="CHEBI:30616"/>
    </ligand>
</feature>
<dbReference type="GO" id="GO:0030896">
    <property type="term" value="C:checkpoint clamp complex"/>
    <property type="evidence" value="ECO:0007669"/>
    <property type="project" value="InterPro"/>
</dbReference>
<evidence type="ECO:0000256" key="1">
    <source>
        <dbReference type="ARBA" id="ARBA00001946"/>
    </source>
</evidence>
<evidence type="ECO:0000256" key="3">
    <source>
        <dbReference type="ARBA" id="ARBA00012513"/>
    </source>
</evidence>
<evidence type="ECO:0000259" key="15">
    <source>
        <dbReference type="PROSITE" id="PS50011"/>
    </source>
</evidence>
<dbReference type="Gene3D" id="1.10.510.10">
    <property type="entry name" value="Transferase(Phosphotransferase) domain 1"/>
    <property type="match status" value="1"/>
</dbReference>
<dbReference type="InterPro" id="IPR011009">
    <property type="entry name" value="Kinase-like_dom_sf"/>
</dbReference>
<evidence type="ECO:0000256" key="13">
    <source>
        <dbReference type="PROSITE-ProRule" id="PRU10141"/>
    </source>
</evidence>
<dbReference type="AlphaFoldDB" id="A0A2N1JBM6"/>
<feature type="region of interest" description="Disordered" evidence="14">
    <location>
        <begin position="927"/>
        <end position="955"/>
    </location>
</feature>
<keyword evidence="18" id="KW-1185">Reference proteome</keyword>
<name>A0A2N1JBM6_9BASI</name>
<evidence type="ECO:0000313" key="17">
    <source>
        <dbReference type="EMBL" id="PKI83922.1"/>
    </source>
</evidence>
<dbReference type="Pfam" id="PF00069">
    <property type="entry name" value="Pkinase"/>
    <property type="match status" value="1"/>
</dbReference>
<dbReference type="PROSITE" id="PS50108">
    <property type="entry name" value="CRIB"/>
    <property type="match status" value="1"/>
</dbReference>
<dbReference type="PROSITE" id="PS00107">
    <property type="entry name" value="PROTEIN_KINASE_ATP"/>
    <property type="match status" value="1"/>
</dbReference>
<feature type="region of interest" description="Disordered" evidence="14">
    <location>
        <begin position="862"/>
        <end position="915"/>
    </location>
</feature>
<feature type="region of interest" description="Disordered" evidence="14">
    <location>
        <begin position="476"/>
        <end position="497"/>
    </location>
</feature>
<dbReference type="GO" id="GO:0046872">
    <property type="term" value="F:metal ion binding"/>
    <property type="evidence" value="ECO:0007669"/>
    <property type="project" value="UniProtKB-KW"/>
</dbReference>
<dbReference type="EC" id="2.7.11.1" evidence="3"/>
<evidence type="ECO:0000256" key="10">
    <source>
        <dbReference type="ARBA" id="ARBA00022842"/>
    </source>
</evidence>
<feature type="domain" description="CRIB" evidence="16">
    <location>
        <begin position="670"/>
        <end position="683"/>
    </location>
</feature>
<evidence type="ECO:0000256" key="4">
    <source>
        <dbReference type="ARBA" id="ARBA00022527"/>
    </source>
</evidence>
<dbReference type="PROSITE" id="PS00108">
    <property type="entry name" value="PROTEIN_KINASE_ST"/>
    <property type="match status" value="1"/>
</dbReference>
<dbReference type="CDD" id="cd01093">
    <property type="entry name" value="CRIB_PAK_like"/>
    <property type="match status" value="1"/>
</dbReference>
<dbReference type="InterPro" id="IPR000719">
    <property type="entry name" value="Prot_kinase_dom"/>
</dbReference>
<evidence type="ECO:0000256" key="12">
    <source>
        <dbReference type="ARBA" id="ARBA00048679"/>
    </source>
</evidence>
<evidence type="ECO:0000256" key="9">
    <source>
        <dbReference type="ARBA" id="ARBA00022840"/>
    </source>
</evidence>
<dbReference type="SUPFAM" id="SSF56112">
    <property type="entry name" value="Protein kinase-like (PK-like)"/>
    <property type="match status" value="1"/>
</dbReference>
<feature type="compositionally biased region" description="Polar residues" evidence="14">
    <location>
        <begin position="327"/>
        <end position="340"/>
    </location>
</feature>
<keyword evidence="4" id="KW-0723">Serine/threonine-protein kinase</keyword>
<dbReference type="STRING" id="2020962.A0A2N1JBM6"/>
<evidence type="ECO:0000256" key="7">
    <source>
        <dbReference type="ARBA" id="ARBA00022741"/>
    </source>
</evidence>
<dbReference type="GO" id="GO:0005524">
    <property type="term" value="F:ATP binding"/>
    <property type="evidence" value="ECO:0007669"/>
    <property type="project" value="UniProtKB-UniRule"/>
</dbReference>
<feature type="domain" description="Protein kinase" evidence="15">
    <location>
        <begin position="977"/>
        <end position="1228"/>
    </location>
</feature>
<dbReference type="InterPro" id="IPR017441">
    <property type="entry name" value="Protein_kinase_ATP_BS"/>
</dbReference>
<dbReference type="InterPro" id="IPR051931">
    <property type="entry name" value="PAK3-like"/>
</dbReference>
<gene>
    <name evidence="17" type="primary">STE20</name>
    <name evidence="17" type="ORF">MVES_002250</name>
</gene>
<dbReference type="OrthoDB" id="248923at2759"/>
<dbReference type="Pfam" id="PF04139">
    <property type="entry name" value="Rad9"/>
    <property type="match status" value="1"/>
</dbReference>
<feature type="region of interest" description="Disordered" evidence="14">
    <location>
        <begin position="607"/>
        <end position="642"/>
    </location>
</feature>
<keyword evidence="5" id="KW-0808">Transferase</keyword>